<accession>A0A4Y7UFP0</accession>
<name>A0A4Y7UFP0_9FLAO</name>
<evidence type="ECO:0000313" key="4">
    <source>
        <dbReference type="Proteomes" id="UP000295270"/>
    </source>
</evidence>
<feature type="transmembrane region" description="Helical" evidence="1">
    <location>
        <begin position="80"/>
        <end position="103"/>
    </location>
</feature>
<reference evidence="3 5" key="2">
    <citation type="journal article" date="2018" name="Syst. Appl. Microbiol.">
        <title>Flavobacterium circumlabens sp. nov. and Flavobacterium cupreum sp. nov., two psychrotrophic species isolated from Antarctic environmental samples.</title>
        <authorList>
            <person name="Kralova S."/>
            <person name="Busse H.J."/>
            <person name="Svec P."/>
            <person name="Maslanova I."/>
            <person name="Stankova E."/>
            <person name="Bartak M."/>
            <person name="Sedlacek I."/>
        </authorList>
    </citation>
    <scope>NUCLEOTIDE SEQUENCE [LARGE SCALE GENOMIC DNA]</scope>
    <source>
        <strain evidence="3 5">CCM 8828</strain>
    </source>
</reference>
<evidence type="ECO:0000313" key="3">
    <source>
        <dbReference type="EMBL" id="TEB45194.1"/>
    </source>
</evidence>
<keyword evidence="1" id="KW-0812">Transmembrane</keyword>
<dbReference type="Proteomes" id="UP000298340">
    <property type="component" value="Unassembled WGS sequence"/>
</dbReference>
<protein>
    <submittedName>
        <fullName evidence="3">Uncharacterized protein</fullName>
    </submittedName>
</protein>
<reference evidence="2 4" key="1">
    <citation type="journal article" date="2015" name="Stand. Genomic Sci.">
        <title>Genomic Encyclopedia of Bacterial and Archaeal Type Strains, Phase III: the genomes of soil and plant-associated and newly described type strains.</title>
        <authorList>
            <person name="Whitman W.B."/>
            <person name="Woyke T."/>
            <person name="Klenk H.P."/>
            <person name="Zhou Y."/>
            <person name="Lilburn T.G."/>
            <person name="Beck B.J."/>
            <person name="De Vos P."/>
            <person name="Vandamme P."/>
            <person name="Eisen J.A."/>
            <person name="Garrity G."/>
            <person name="Hugenholtz P."/>
            <person name="Kyrpides N.C."/>
        </authorList>
    </citation>
    <scope>NUCLEOTIDE SEQUENCE [LARGE SCALE GENOMIC DNA]</scope>
    <source>
        <strain evidence="2 4">P5626</strain>
    </source>
</reference>
<feature type="transmembrane region" description="Helical" evidence="1">
    <location>
        <begin position="109"/>
        <end position="129"/>
    </location>
</feature>
<evidence type="ECO:0000313" key="2">
    <source>
        <dbReference type="EMBL" id="TCN59948.1"/>
    </source>
</evidence>
<dbReference type="EMBL" id="SLWA01000002">
    <property type="protein sequence ID" value="TCN59948.1"/>
    <property type="molecule type" value="Genomic_DNA"/>
</dbReference>
<organism evidence="3 5">
    <name type="scientific">Flavobacterium circumlabens</name>
    <dbReference type="NCBI Taxonomy" id="2133765"/>
    <lineage>
        <taxon>Bacteria</taxon>
        <taxon>Pseudomonadati</taxon>
        <taxon>Bacteroidota</taxon>
        <taxon>Flavobacteriia</taxon>
        <taxon>Flavobacteriales</taxon>
        <taxon>Flavobacteriaceae</taxon>
        <taxon>Flavobacterium</taxon>
    </lineage>
</organism>
<dbReference type="Proteomes" id="UP000295270">
    <property type="component" value="Unassembled WGS sequence"/>
</dbReference>
<comment type="caution">
    <text evidence="3">The sequence shown here is derived from an EMBL/GenBank/DDBJ whole genome shotgun (WGS) entry which is preliminary data.</text>
</comment>
<evidence type="ECO:0000313" key="5">
    <source>
        <dbReference type="Proteomes" id="UP000298340"/>
    </source>
</evidence>
<keyword evidence="4" id="KW-1185">Reference proteome</keyword>
<feature type="transmembrane region" description="Helical" evidence="1">
    <location>
        <begin position="20"/>
        <end position="39"/>
    </location>
</feature>
<proteinExistence type="predicted"/>
<keyword evidence="1" id="KW-1133">Transmembrane helix</keyword>
<dbReference type="AlphaFoldDB" id="A0A4Y7UFP0"/>
<feature type="transmembrane region" description="Helical" evidence="1">
    <location>
        <begin position="51"/>
        <end position="73"/>
    </location>
</feature>
<gene>
    <name evidence="3" type="ORF">D0809_08470</name>
    <name evidence="2" type="ORF">EV142_102568</name>
</gene>
<evidence type="ECO:0000256" key="1">
    <source>
        <dbReference type="SAM" id="Phobius"/>
    </source>
</evidence>
<dbReference type="RefSeq" id="WP_132034008.1">
    <property type="nucleotide sequence ID" value="NZ_QWDN01000002.1"/>
</dbReference>
<dbReference type="OrthoDB" id="680984at2"/>
<dbReference type="EMBL" id="QWDN01000002">
    <property type="protein sequence ID" value="TEB45194.1"/>
    <property type="molecule type" value="Genomic_DNA"/>
</dbReference>
<reference evidence="2" key="3">
    <citation type="submission" date="2019-03" db="EMBL/GenBank/DDBJ databases">
        <authorList>
            <person name="Whitman W."/>
            <person name="Huntemann M."/>
            <person name="Clum A."/>
            <person name="Pillay M."/>
            <person name="Palaniappan K."/>
            <person name="Varghese N."/>
            <person name="Mikhailova N."/>
            <person name="Stamatis D."/>
            <person name="Reddy T."/>
            <person name="Daum C."/>
            <person name="Shapiro N."/>
            <person name="Ivanova N."/>
            <person name="Kyrpides N."/>
            <person name="Woyke T."/>
        </authorList>
    </citation>
    <scope>NUCLEOTIDE SEQUENCE</scope>
    <source>
        <strain evidence="2">P5626</strain>
    </source>
</reference>
<keyword evidence="1" id="KW-0472">Membrane</keyword>
<sequence>MIVLLNKIVKTIALKPKSIFLTDGFGALLTAVFLIAALSSSGLHFGMPSEILTPLLITASIFAVYSFSCFLFLKNKFQPFLKLIIAANLIYSILTLGFVAFYFDKLTVLGIFYFFGEILVLYGLVYIEFKILESIKTRNN</sequence>